<gene>
    <name evidence="2" type="ORF">OCL06_10295</name>
</gene>
<dbReference type="PANTHER" id="PTHR43415">
    <property type="entry name" value="SPERMIDINE N(1)-ACETYLTRANSFERASE"/>
    <property type="match status" value="1"/>
</dbReference>
<dbReference type="SUPFAM" id="SSF55729">
    <property type="entry name" value="Acyl-CoA N-acyltransferases (Nat)"/>
    <property type="match status" value="1"/>
</dbReference>
<dbReference type="InterPro" id="IPR016181">
    <property type="entry name" value="Acyl_CoA_acyltransferase"/>
</dbReference>
<dbReference type="Proteomes" id="UP001209257">
    <property type="component" value="Unassembled WGS sequence"/>
</dbReference>
<keyword evidence="3" id="KW-1185">Reference proteome</keyword>
<accession>A0ABT2VNV4</accession>
<dbReference type="Gene3D" id="3.40.630.30">
    <property type="match status" value="1"/>
</dbReference>
<comment type="caution">
    <text evidence="2">The sequence shown here is derived from an EMBL/GenBank/DDBJ whole genome shotgun (WGS) entry which is preliminary data.</text>
</comment>
<protein>
    <submittedName>
        <fullName evidence="2">GNAT family N-acetyltransferase</fullName>
        <ecNumber evidence="2">2.3.1.-</ecNumber>
    </submittedName>
</protein>
<dbReference type="EC" id="2.3.1.-" evidence="2"/>
<dbReference type="GO" id="GO:0016746">
    <property type="term" value="F:acyltransferase activity"/>
    <property type="evidence" value="ECO:0007669"/>
    <property type="project" value="UniProtKB-KW"/>
</dbReference>
<dbReference type="Pfam" id="PF13302">
    <property type="entry name" value="Acetyltransf_3"/>
    <property type="match status" value="1"/>
</dbReference>
<dbReference type="InterPro" id="IPR000182">
    <property type="entry name" value="GNAT_dom"/>
</dbReference>
<dbReference type="PANTHER" id="PTHR43415:SF3">
    <property type="entry name" value="GNAT-FAMILY ACETYLTRANSFERASE"/>
    <property type="match status" value="1"/>
</dbReference>
<name>A0ABT2VNV4_9ALTE</name>
<organism evidence="2 3">
    <name type="scientific">Alteromonas salexigens</name>
    <dbReference type="NCBI Taxonomy" id="2982530"/>
    <lineage>
        <taxon>Bacteria</taxon>
        <taxon>Pseudomonadati</taxon>
        <taxon>Pseudomonadota</taxon>
        <taxon>Gammaproteobacteria</taxon>
        <taxon>Alteromonadales</taxon>
        <taxon>Alteromonadaceae</taxon>
        <taxon>Alteromonas/Salinimonas group</taxon>
        <taxon>Alteromonas</taxon>
    </lineage>
</organism>
<evidence type="ECO:0000313" key="2">
    <source>
        <dbReference type="EMBL" id="MCU7554990.1"/>
    </source>
</evidence>
<evidence type="ECO:0000313" key="3">
    <source>
        <dbReference type="Proteomes" id="UP001209257"/>
    </source>
</evidence>
<feature type="domain" description="N-acetyltransferase" evidence="1">
    <location>
        <begin position="18"/>
        <end position="156"/>
    </location>
</feature>
<keyword evidence="2" id="KW-0012">Acyltransferase</keyword>
<keyword evidence="2" id="KW-0808">Transferase</keyword>
<dbReference type="EMBL" id="JAOTJC010000008">
    <property type="protein sequence ID" value="MCU7554990.1"/>
    <property type="molecule type" value="Genomic_DNA"/>
</dbReference>
<proteinExistence type="predicted"/>
<dbReference type="RefSeq" id="WP_262994208.1">
    <property type="nucleotide sequence ID" value="NZ_JAOTJC010000008.1"/>
</dbReference>
<reference evidence="3" key="1">
    <citation type="submission" date="2023-07" db="EMBL/GenBank/DDBJ databases">
        <title>Study on multiphase classification of strain Alteromonas salexigens isolated from the Yellow Sea.</title>
        <authorList>
            <person name="Sun L."/>
        </authorList>
    </citation>
    <scope>NUCLEOTIDE SEQUENCE [LARGE SCALE GENOMIC DNA]</scope>
    <source>
        <strain evidence="3">ASW11-19</strain>
    </source>
</reference>
<sequence length="198" mass="22825">MIVVEPYADSVKITGYQIELKPVGKEDLDLLLTWRNSVPIRQRMINDAVISREDHYAWYQRLQRDLSQRHWLVSYKGRPIGSTNVRTRKSGLAVTEAAQLEPGLYIGEERFQGNLIAFAPTLALYDYCFGELNIQSMVAVIKAENTAALKYNLQLGYQTIRQQDWVEMSLQSSCYQRHNENIKKLLSRPRRTASKGTE</sequence>
<evidence type="ECO:0000259" key="1">
    <source>
        <dbReference type="Pfam" id="PF13302"/>
    </source>
</evidence>